<keyword evidence="2 7" id="KW-0378">Hydrolase</keyword>
<evidence type="ECO:0000256" key="6">
    <source>
        <dbReference type="ARBA" id="ARBA00047984"/>
    </source>
</evidence>
<dbReference type="CDD" id="cd17957">
    <property type="entry name" value="DEADc_DDX52"/>
    <property type="match status" value="1"/>
</dbReference>
<comment type="catalytic activity">
    <reaction evidence="6 7">
        <text>ATP + H2O = ADP + phosphate + H(+)</text>
        <dbReference type="Rhea" id="RHEA:13065"/>
        <dbReference type="ChEBI" id="CHEBI:15377"/>
        <dbReference type="ChEBI" id="CHEBI:15378"/>
        <dbReference type="ChEBI" id="CHEBI:30616"/>
        <dbReference type="ChEBI" id="CHEBI:43474"/>
        <dbReference type="ChEBI" id="CHEBI:456216"/>
        <dbReference type="EC" id="3.6.4.13"/>
    </reaction>
</comment>
<evidence type="ECO:0000256" key="4">
    <source>
        <dbReference type="ARBA" id="ARBA00022884"/>
    </source>
</evidence>
<evidence type="ECO:0000256" key="7">
    <source>
        <dbReference type="RuleBase" id="RU365068"/>
    </source>
</evidence>
<dbReference type="InterPro" id="IPR014001">
    <property type="entry name" value="Helicase_ATP-bd"/>
</dbReference>
<dbReference type="Gene3D" id="3.40.50.300">
    <property type="entry name" value="P-loop containing nucleotide triphosphate hydrolases"/>
    <property type="match status" value="2"/>
</dbReference>
<dbReference type="PROSITE" id="PS51192">
    <property type="entry name" value="HELICASE_ATP_BIND_1"/>
    <property type="match status" value="1"/>
</dbReference>
<proteinExistence type="inferred from homology"/>
<dbReference type="SMART" id="SM00487">
    <property type="entry name" value="DEXDc"/>
    <property type="match status" value="1"/>
</dbReference>
<dbReference type="InterPro" id="IPR011545">
    <property type="entry name" value="DEAD/DEAH_box_helicase_dom"/>
</dbReference>
<dbReference type="Pfam" id="PF00270">
    <property type="entry name" value="DEAD"/>
    <property type="match status" value="2"/>
</dbReference>
<accession>A0ABY6KTS5</accession>
<dbReference type="Pfam" id="PF00271">
    <property type="entry name" value="Helicase_C"/>
    <property type="match status" value="1"/>
</dbReference>
<dbReference type="SMART" id="SM00490">
    <property type="entry name" value="HELICc"/>
    <property type="match status" value="1"/>
</dbReference>
<sequence>MDHSCDTNEITTAAGSIAHVNFNKWWVFQICHLRNKSHIHVKEEDNLPDPIESFDDLVTRYGISEQLRANITYTQPTPVQMQALPALLEKRELLALAPTGSGKTAAFVIPLLHHLEQKRQQQQLQAIILVPTRELAKQIYREVDKLCVGLEVFPHLLQSTEEVPPCVSIFTLVLQLGVVLLHLELVVSLFLKNFILLSYTKQMGDVPDLLVTTPNRLVYLLNQTPCSLNMAKVKWLVVDECDKLFEAKHENSFRSQLATIYKACCGKNIRRALFSATYMAEVETWTQQYLNSPAVFYIGQKNFAVSTVKQEVLFCGQDSGKELAMEQLIAGGYTAPILVFVNTRARAYAVYRFVRTLEPKAKCFHSHLKEHERDAIMEQFADQKIPILVTTDIFSWGMDFDISLVVNYDVPHSLRTYVNRIGRFLVLSQCSNMFTRVKKYINQAS</sequence>
<comment type="function">
    <text evidence="7">RNA helicase.</text>
</comment>
<evidence type="ECO:0000313" key="10">
    <source>
        <dbReference type="EMBL" id="UYV72246.1"/>
    </source>
</evidence>
<gene>
    <name evidence="10" type="ORF">LAZ67_9002333</name>
</gene>
<evidence type="ECO:0000259" key="9">
    <source>
        <dbReference type="PROSITE" id="PS51194"/>
    </source>
</evidence>
<dbReference type="InterPro" id="IPR044764">
    <property type="entry name" value="DDX52/Rok1_DEADc"/>
</dbReference>
<dbReference type="PROSITE" id="PS51194">
    <property type="entry name" value="HELICASE_CTER"/>
    <property type="match status" value="1"/>
</dbReference>
<feature type="domain" description="Helicase C-terminal" evidence="9">
    <location>
        <begin position="324"/>
        <end position="445"/>
    </location>
</feature>
<dbReference type="EC" id="3.6.4.13" evidence="7"/>
<evidence type="ECO:0000256" key="1">
    <source>
        <dbReference type="ARBA" id="ARBA00022741"/>
    </source>
</evidence>
<keyword evidence="4 7" id="KW-0694">RNA-binding</keyword>
<name>A0ABY6KTS5_9ARAC</name>
<dbReference type="CDD" id="cd18787">
    <property type="entry name" value="SF2_C_DEAD"/>
    <property type="match status" value="1"/>
</dbReference>
<dbReference type="InterPro" id="IPR027417">
    <property type="entry name" value="P-loop_NTPase"/>
</dbReference>
<comment type="similarity">
    <text evidence="5">Belongs to the DEAD box helicase family. DDX52/ROK1 subfamily.</text>
</comment>
<dbReference type="InterPro" id="IPR001650">
    <property type="entry name" value="Helicase_C-like"/>
</dbReference>
<evidence type="ECO:0000256" key="3">
    <source>
        <dbReference type="ARBA" id="ARBA00022840"/>
    </source>
</evidence>
<evidence type="ECO:0000256" key="2">
    <source>
        <dbReference type="ARBA" id="ARBA00022801"/>
    </source>
</evidence>
<organism evidence="10 11">
    <name type="scientific">Cordylochernes scorpioides</name>
    <dbReference type="NCBI Taxonomy" id="51811"/>
    <lineage>
        <taxon>Eukaryota</taxon>
        <taxon>Metazoa</taxon>
        <taxon>Ecdysozoa</taxon>
        <taxon>Arthropoda</taxon>
        <taxon>Chelicerata</taxon>
        <taxon>Arachnida</taxon>
        <taxon>Pseudoscorpiones</taxon>
        <taxon>Cheliferoidea</taxon>
        <taxon>Chernetidae</taxon>
        <taxon>Cordylochernes</taxon>
    </lineage>
</organism>
<keyword evidence="1 7" id="KW-0547">Nucleotide-binding</keyword>
<keyword evidence="7" id="KW-0347">Helicase</keyword>
<dbReference type="Proteomes" id="UP001235939">
    <property type="component" value="Chromosome 09"/>
</dbReference>
<evidence type="ECO:0000313" key="11">
    <source>
        <dbReference type="Proteomes" id="UP001235939"/>
    </source>
</evidence>
<comment type="domain">
    <text evidence="7">The Q motif is unique to and characteristic of the DEAD box family of RNA helicases and controls ATP binding and hydrolysis.</text>
</comment>
<keyword evidence="11" id="KW-1185">Reference proteome</keyword>
<evidence type="ECO:0000256" key="5">
    <source>
        <dbReference type="ARBA" id="ARBA00024355"/>
    </source>
</evidence>
<keyword evidence="3 7" id="KW-0067">ATP-binding</keyword>
<feature type="domain" description="Helicase ATP-binding" evidence="8">
    <location>
        <begin position="84"/>
        <end position="296"/>
    </location>
</feature>
<dbReference type="EMBL" id="CP092871">
    <property type="protein sequence ID" value="UYV72246.1"/>
    <property type="molecule type" value="Genomic_DNA"/>
</dbReference>
<evidence type="ECO:0000259" key="8">
    <source>
        <dbReference type="PROSITE" id="PS51192"/>
    </source>
</evidence>
<reference evidence="10 11" key="1">
    <citation type="submission" date="2022-01" db="EMBL/GenBank/DDBJ databases">
        <title>A chromosomal length assembly of Cordylochernes scorpioides.</title>
        <authorList>
            <person name="Zeh D."/>
            <person name="Zeh J."/>
        </authorList>
    </citation>
    <scope>NUCLEOTIDE SEQUENCE [LARGE SCALE GENOMIC DNA]</scope>
    <source>
        <strain evidence="10">IN4F17</strain>
        <tissue evidence="10">Whole Body</tissue>
    </source>
</reference>
<protein>
    <recommendedName>
        <fullName evidence="7">ATP-dependent RNA helicase</fullName>
        <ecNumber evidence="7">3.6.4.13</ecNumber>
    </recommendedName>
</protein>
<dbReference type="PANTHER" id="PTHR24031">
    <property type="entry name" value="RNA HELICASE"/>
    <property type="match status" value="1"/>
</dbReference>
<dbReference type="SUPFAM" id="SSF52540">
    <property type="entry name" value="P-loop containing nucleoside triphosphate hydrolases"/>
    <property type="match status" value="1"/>
</dbReference>